<accession>A0A1Y3MKC2</accession>
<evidence type="ECO:0000313" key="2">
    <source>
        <dbReference type="Proteomes" id="UP000195321"/>
    </source>
</evidence>
<dbReference type="EMBL" id="MWPX01000002">
    <property type="protein sequence ID" value="OUM50274.1"/>
    <property type="molecule type" value="Genomic_DNA"/>
</dbReference>
<name>A0A1Y3MKC2_9BACI</name>
<reference evidence="1 2" key="1">
    <citation type="submission" date="2017-02" db="EMBL/GenBank/DDBJ databases">
        <title>Bacillus pseudomycoides isolate FSL K6-0042.</title>
        <authorList>
            <person name="Kovac J."/>
        </authorList>
    </citation>
    <scope>NUCLEOTIDE SEQUENCE [LARGE SCALE GENOMIC DNA]</scope>
    <source>
        <strain evidence="1 2">FSL K6-0042</strain>
    </source>
</reference>
<organism evidence="1 2">
    <name type="scientific">Bacillus pseudomycoides</name>
    <dbReference type="NCBI Taxonomy" id="64104"/>
    <lineage>
        <taxon>Bacteria</taxon>
        <taxon>Bacillati</taxon>
        <taxon>Bacillota</taxon>
        <taxon>Bacilli</taxon>
        <taxon>Bacillales</taxon>
        <taxon>Bacillaceae</taxon>
        <taxon>Bacillus</taxon>
        <taxon>Bacillus cereus group</taxon>
    </lineage>
</organism>
<protein>
    <submittedName>
        <fullName evidence="1">SMI1/KNR4 family protein</fullName>
    </submittedName>
</protein>
<evidence type="ECO:0000313" key="1">
    <source>
        <dbReference type="EMBL" id="OUM50274.1"/>
    </source>
</evidence>
<comment type="caution">
    <text evidence="1">The sequence shown here is derived from an EMBL/GenBank/DDBJ whole genome shotgun (WGS) entry which is preliminary data.</text>
</comment>
<dbReference type="Proteomes" id="UP000195321">
    <property type="component" value="Unassembled WGS sequence"/>
</dbReference>
<gene>
    <name evidence="1" type="ORF">BW425_04125</name>
</gene>
<proteinExistence type="predicted"/>
<dbReference type="AlphaFoldDB" id="A0A1Y3MKC2"/>
<sequence>MKGDGYMEPKLAFLRKYKRNVKLQSIDKIDNKVIPSIWYEIFKEYNSSKRIKMVLEIWRTYVGKELRNTILYLEEHLFNVELIENNGMYSMLYILETSDGEIVYYEAGNPMDTFHNKVLEVSWDRIPISVRKFYEKVHNGFYYYASGAMGLVPFECVTYFDDDEWGIIEELEENLQIDLKTTFGFFKSGAGGYVAIDYNNCKYDKSTLWFTNDQPKYNVDFWDVVDEWIVIGFEA</sequence>